<gene>
    <name evidence="1" type="ORF">PSEBR_m1564</name>
</gene>
<dbReference type="AlphaFoldDB" id="F2KLL9"/>
<accession>F2KLL9</accession>
<reference key="2">
    <citation type="submission" date="2011-03" db="EMBL/GenBank/DDBJ databases">
        <title>Complete Genome Sequence of a beneficial plant roots-associated bacterium Pseudomonas brassicacearum.</title>
        <authorList>
            <person name="Ortet P."/>
            <person name="Barakat M."/>
            <person name="Lalaouna D."/>
            <person name="Fochesato S."/>
            <person name="Barbe V."/>
            <person name="Santaella C."/>
            <person name="Heulin T."/>
            <person name="Achouak W."/>
        </authorList>
    </citation>
    <scope>NUCLEOTIDE SEQUENCE</scope>
    <source>
        <strain>NFM421</strain>
    </source>
</reference>
<dbReference type="EMBL" id="CP002585">
    <property type="protein sequence ID" value="AEA71412.1"/>
    <property type="molecule type" value="Genomic_DNA"/>
</dbReference>
<sequence>MPGYPLHNACVRPAWLTGRRDQHPPRGGLTADLTLPVVHPSDLFEQDLWEQSLLAIAVRQATSILTVPPPSRASPLPHWF</sequence>
<evidence type="ECO:0000313" key="1">
    <source>
        <dbReference type="EMBL" id="AEA71412.1"/>
    </source>
</evidence>
<evidence type="ECO:0000313" key="2">
    <source>
        <dbReference type="Proteomes" id="UP000006692"/>
    </source>
</evidence>
<organism evidence="1 2">
    <name type="scientific">Pseudomonas brassicacearum (strain NFM421)</name>
    <dbReference type="NCBI Taxonomy" id="994484"/>
    <lineage>
        <taxon>Bacteria</taxon>
        <taxon>Pseudomonadati</taxon>
        <taxon>Pseudomonadota</taxon>
        <taxon>Gammaproteobacteria</taxon>
        <taxon>Pseudomonadales</taxon>
        <taxon>Pseudomonadaceae</taxon>
        <taxon>Pseudomonas</taxon>
    </lineage>
</organism>
<reference evidence="1 2" key="1">
    <citation type="journal article" date="2011" name="J. Bacteriol.">
        <title>Complete genome sequence of a beneficial plant root-associated bacterium, Pseudomonas brassicacearum.</title>
        <authorList>
            <person name="Ortet P."/>
            <person name="Barakat M."/>
            <person name="Lalaouna D."/>
            <person name="Fochesato S."/>
            <person name="Barbe V."/>
            <person name="Vacherie B."/>
            <person name="Santaella C."/>
            <person name="Heulin T."/>
            <person name="Achouak W."/>
        </authorList>
    </citation>
    <scope>NUCLEOTIDE SEQUENCE [LARGE SCALE GENOMIC DNA]</scope>
    <source>
        <strain evidence="1 2">NFM421</strain>
    </source>
</reference>
<dbReference type="HOGENOM" id="CLU_2587008_0_0_6"/>
<name>F2KLL9_PSEBN</name>
<protein>
    <submittedName>
        <fullName evidence="1">Uncharacterized protein</fullName>
    </submittedName>
</protein>
<proteinExistence type="predicted"/>
<dbReference type="Proteomes" id="UP000006692">
    <property type="component" value="Chromosome"/>
</dbReference>
<dbReference type="KEGG" id="pba:PSEBR_m1564"/>